<keyword evidence="3" id="KW-1185">Reference proteome</keyword>
<evidence type="ECO:0000256" key="1">
    <source>
        <dbReference type="SAM" id="MobiDB-lite"/>
    </source>
</evidence>
<dbReference type="EMBL" id="MAVT02001437">
    <property type="protein sequence ID" value="POS70932.1"/>
    <property type="molecule type" value="Genomic_DNA"/>
</dbReference>
<organism evidence="2 3">
    <name type="scientific">Diaporthe helianthi</name>
    <dbReference type="NCBI Taxonomy" id="158607"/>
    <lineage>
        <taxon>Eukaryota</taxon>
        <taxon>Fungi</taxon>
        <taxon>Dikarya</taxon>
        <taxon>Ascomycota</taxon>
        <taxon>Pezizomycotina</taxon>
        <taxon>Sordariomycetes</taxon>
        <taxon>Sordariomycetidae</taxon>
        <taxon>Diaporthales</taxon>
        <taxon>Diaporthaceae</taxon>
        <taxon>Diaporthe</taxon>
    </lineage>
</organism>
<evidence type="ECO:0000313" key="3">
    <source>
        <dbReference type="Proteomes" id="UP000094444"/>
    </source>
</evidence>
<feature type="compositionally biased region" description="Basic and acidic residues" evidence="1">
    <location>
        <begin position="115"/>
        <end position="126"/>
    </location>
</feature>
<feature type="compositionally biased region" description="Basic residues" evidence="1">
    <location>
        <begin position="82"/>
        <end position="101"/>
    </location>
</feature>
<gene>
    <name evidence="2" type="ORF">DHEL01_v210678</name>
</gene>
<comment type="caution">
    <text evidence="2">The sequence shown here is derived from an EMBL/GenBank/DDBJ whole genome shotgun (WGS) entry which is preliminary data.</text>
</comment>
<feature type="region of interest" description="Disordered" evidence="1">
    <location>
        <begin position="19"/>
        <end position="126"/>
    </location>
</feature>
<reference evidence="2" key="1">
    <citation type="submission" date="2017-09" db="EMBL/GenBank/DDBJ databases">
        <title>Polyketide synthases of a Diaporthe helianthi virulent isolate.</title>
        <authorList>
            <person name="Baroncelli R."/>
        </authorList>
    </citation>
    <scope>NUCLEOTIDE SEQUENCE [LARGE SCALE GENOMIC DNA]</scope>
    <source>
        <strain evidence="2">7/96</strain>
    </source>
</reference>
<name>A0A2P5HL13_DIAHE</name>
<feature type="compositionally biased region" description="Basic residues" evidence="1">
    <location>
        <begin position="53"/>
        <end position="65"/>
    </location>
</feature>
<accession>A0A2P5HL13</accession>
<proteinExistence type="predicted"/>
<dbReference type="InParanoid" id="A0A2P5HL13"/>
<evidence type="ECO:0000313" key="2">
    <source>
        <dbReference type="EMBL" id="POS70932.1"/>
    </source>
</evidence>
<dbReference type="Proteomes" id="UP000094444">
    <property type="component" value="Unassembled WGS sequence"/>
</dbReference>
<protein>
    <submittedName>
        <fullName evidence="2">Uncharacterized protein</fullName>
    </submittedName>
</protein>
<dbReference type="AlphaFoldDB" id="A0A2P5HL13"/>
<sequence length="126" mass="14488">MGQGDPSRLQHCIRRSRPVTGCCARGPSAEARYRPRRGGQLVGAEPGRERHLIREHRGRALRHLGRGPVQARRGPQALSPRPLHRPRRRRDRSQARYHRQPLRGQQHGAAPPRRQPGERHRGCWGR</sequence>